<dbReference type="EC" id="2.1.1.45" evidence="1"/>
<protein>
    <recommendedName>
        <fullName evidence="1">thymidylate synthase</fullName>
        <ecNumber evidence="1">2.1.1.45</ecNumber>
    </recommendedName>
</protein>
<dbReference type="Proteomes" id="UP001055102">
    <property type="component" value="Unassembled WGS sequence"/>
</dbReference>
<reference evidence="5" key="1">
    <citation type="journal article" date="2021" name="Front. Microbiol.">
        <title>Comprehensive Comparative Genomics and Phenotyping of Methylobacterium Species.</title>
        <authorList>
            <person name="Alessa O."/>
            <person name="Ogura Y."/>
            <person name="Fujitani Y."/>
            <person name="Takami H."/>
            <person name="Hayashi T."/>
            <person name="Sahin N."/>
            <person name="Tani A."/>
        </authorList>
    </citation>
    <scope>NUCLEOTIDE SEQUENCE</scope>
    <source>
        <strain evidence="5">LMG 23639</strain>
    </source>
</reference>
<dbReference type="CDD" id="cd00351">
    <property type="entry name" value="TS_Pyrimidine_HMase"/>
    <property type="match status" value="1"/>
</dbReference>
<dbReference type="RefSeq" id="WP_017483144.1">
    <property type="nucleotide sequence ID" value="NZ_BPQR01000087.1"/>
</dbReference>
<accession>A0ABQ4T3G3</accession>
<evidence type="ECO:0000256" key="3">
    <source>
        <dbReference type="ARBA" id="ARBA00022679"/>
    </source>
</evidence>
<evidence type="ECO:0000256" key="1">
    <source>
        <dbReference type="ARBA" id="ARBA00011947"/>
    </source>
</evidence>
<evidence type="ECO:0000256" key="2">
    <source>
        <dbReference type="ARBA" id="ARBA00022603"/>
    </source>
</evidence>
<dbReference type="InterPro" id="IPR036926">
    <property type="entry name" value="Thymidate_synth/dCMP_Mease_sf"/>
</dbReference>
<dbReference type="Pfam" id="PF00303">
    <property type="entry name" value="Thymidylat_synt"/>
    <property type="match status" value="1"/>
</dbReference>
<gene>
    <name evidence="5" type="primary">thyA_2</name>
    <name evidence="5" type="ORF">AOPFMNJM_4099</name>
</gene>
<evidence type="ECO:0000259" key="4">
    <source>
        <dbReference type="Pfam" id="PF00303"/>
    </source>
</evidence>
<name>A0ABQ4T3G3_9HYPH</name>
<dbReference type="Gene3D" id="3.30.572.10">
    <property type="entry name" value="Thymidylate synthase/dCMP hydroxymethylase domain"/>
    <property type="match status" value="1"/>
</dbReference>
<keyword evidence="6" id="KW-1185">Reference proteome</keyword>
<reference evidence="5" key="2">
    <citation type="submission" date="2021-08" db="EMBL/GenBank/DDBJ databases">
        <authorList>
            <person name="Tani A."/>
            <person name="Ola A."/>
            <person name="Ogura Y."/>
            <person name="Katsura K."/>
            <person name="Hayashi T."/>
        </authorList>
    </citation>
    <scope>NUCLEOTIDE SEQUENCE</scope>
    <source>
        <strain evidence="5">LMG 23639</strain>
    </source>
</reference>
<comment type="caution">
    <text evidence="5">The sequence shown here is derived from an EMBL/GenBank/DDBJ whole genome shotgun (WGS) entry which is preliminary data.</text>
</comment>
<dbReference type="PANTHER" id="PTHR11548:SF9">
    <property type="entry name" value="THYMIDYLATE SYNTHASE"/>
    <property type="match status" value="1"/>
</dbReference>
<sequence length="340" mass="39051">MEISGEGLDDILIELYRRLLDQGARNKGSRGETIEMLGVALRIAKPRARLSRSENRGKPFSALGEFFWYLTQSNRLDFIEPYIPDYRKEAVDGVVPGGYGPRLFAMRNGIDQVDSVIRLLRYKPSSKRAVIQLFNAEDIALDYPADLGTPFHHPETPCTISLQFHLRDGSLHMSVNMRSNDAVLGLPHDVFCFSMLQEMMARRLGVELGEYLHYVGSMHFYDDRHETLLEYLDEGYQRTFEMPEMPKGDPFEHVDALVAAEGRVRLKERVVAGELLPEPYWADILRMMQVFWSSGDEARLDELKAELQEPAYRAYIEGRRGARLKEPSPREPVDARRKPE</sequence>
<organism evidence="5 6">
    <name type="scientific">Methylobacterium jeotgali</name>
    <dbReference type="NCBI Taxonomy" id="381630"/>
    <lineage>
        <taxon>Bacteria</taxon>
        <taxon>Pseudomonadati</taxon>
        <taxon>Pseudomonadota</taxon>
        <taxon>Alphaproteobacteria</taxon>
        <taxon>Hyphomicrobiales</taxon>
        <taxon>Methylobacteriaceae</taxon>
        <taxon>Methylobacterium</taxon>
    </lineage>
</organism>
<keyword evidence="2" id="KW-0489">Methyltransferase</keyword>
<dbReference type="PANTHER" id="PTHR11548">
    <property type="entry name" value="THYMIDYLATE SYNTHASE 1"/>
    <property type="match status" value="1"/>
</dbReference>
<evidence type="ECO:0000313" key="5">
    <source>
        <dbReference type="EMBL" id="GJE08753.1"/>
    </source>
</evidence>
<proteinExistence type="predicted"/>
<dbReference type="InterPro" id="IPR000398">
    <property type="entry name" value="Thymidylate_synthase"/>
</dbReference>
<dbReference type="InterPro" id="IPR023451">
    <property type="entry name" value="Thymidate_synth/dCMP_Mease_dom"/>
</dbReference>
<keyword evidence="3" id="KW-0808">Transferase</keyword>
<feature type="domain" description="Thymidylate synthase/dCMP hydroxymethylase" evidence="4">
    <location>
        <begin position="61"/>
        <end position="234"/>
    </location>
</feature>
<evidence type="ECO:0000313" key="6">
    <source>
        <dbReference type="Proteomes" id="UP001055102"/>
    </source>
</evidence>
<dbReference type="InterPro" id="IPR045097">
    <property type="entry name" value="Thymidate_synth/dCMP_Mease"/>
</dbReference>
<dbReference type="SUPFAM" id="SSF55831">
    <property type="entry name" value="Thymidylate synthase/dCMP hydroxymethylase"/>
    <property type="match status" value="1"/>
</dbReference>
<dbReference type="PRINTS" id="PR00108">
    <property type="entry name" value="THYMDSNTHASE"/>
</dbReference>
<dbReference type="EMBL" id="BPQR01000087">
    <property type="protein sequence ID" value="GJE08753.1"/>
    <property type="molecule type" value="Genomic_DNA"/>
</dbReference>